<name>A0A226ESK0_FOLCA</name>
<keyword evidence="4 8" id="KW-0479">Metal-binding</keyword>
<evidence type="ECO:0000256" key="5">
    <source>
        <dbReference type="ARBA" id="ARBA00023002"/>
    </source>
</evidence>
<reference evidence="11 12" key="1">
    <citation type="submission" date="2015-12" db="EMBL/GenBank/DDBJ databases">
        <title>The genome of Folsomia candida.</title>
        <authorList>
            <person name="Faddeeva A."/>
            <person name="Derks M.F."/>
            <person name="Anvar Y."/>
            <person name="Smit S."/>
            <person name="Van Straalen N."/>
            <person name="Roelofs D."/>
        </authorList>
    </citation>
    <scope>NUCLEOTIDE SEQUENCE [LARGE SCALE GENOMIC DNA]</scope>
    <source>
        <strain evidence="11 12">VU population</strain>
        <tissue evidence="11">Whole body</tissue>
    </source>
</reference>
<dbReference type="OrthoDB" id="1470350at2759"/>
<dbReference type="GO" id="GO:0020037">
    <property type="term" value="F:heme binding"/>
    <property type="evidence" value="ECO:0007669"/>
    <property type="project" value="InterPro"/>
</dbReference>
<keyword evidence="10" id="KW-0472">Membrane</keyword>
<keyword evidence="5 9" id="KW-0560">Oxidoreductase</keyword>
<dbReference type="SUPFAM" id="SSF48264">
    <property type="entry name" value="Cytochrome P450"/>
    <property type="match status" value="1"/>
</dbReference>
<protein>
    <submittedName>
        <fullName evidence="11">Cytochrome P450 4c3</fullName>
    </submittedName>
</protein>
<evidence type="ECO:0000256" key="8">
    <source>
        <dbReference type="PIRSR" id="PIRSR602401-1"/>
    </source>
</evidence>
<dbReference type="GO" id="GO:0005506">
    <property type="term" value="F:iron ion binding"/>
    <property type="evidence" value="ECO:0007669"/>
    <property type="project" value="InterPro"/>
</dbReference>
<dbReference type="InterPro" id="IPR036396">
    <property type="entry name" value="Cyt_P450_sf"/>
</dbReference>
<dbReference type="OMA" id="ANIFRNY"/>
<dbReference type="PROSITE" id="PS00086">
    <property type="entry name" value="CYTOCHROME_P450"/>
    <property type="match status" value="1"/>
</dbReference>
<evidence type="ECO:0000256" key="3">
    <source>
        <dbReference type="ARBA" id="ARBA00022617"/>
    </source>
</evidence>
<dbReference type="PANTHER" id="PTHR24291">
    <property type="entry name" value="CYTOCHROME P450 FAMILY 4"/>
    <property type="match status" value="1"/>
</dbReference>
<evidence type="ECO:0000256" key="1">
    <source>
        <dbReference type="ARBA" id="ARBA00001971"/>
    </source>
</evidence>
<evidence type="ECO:0000313" key="11">
    <source>
        <dbReference type="EMBL" id="OXA59566.1"/>
    </source>
</evidence>
<feature type="transmembrane region" description="Helical" evidence="10">
    <location>
        <begin position="6"/>
        <end position="30"/>
    </location>
</feature>
<sequence length="525" mass="60136">MEFNLGTLVLWGASIISIYLVVIIPIINVLKFRRIPSHEAYPILGNLIAMWKCHDEFNKLFERWASKYGRGPVVVWGTYWFPIVVLGDAKDVKKVLCSRDHVSKGLFYRALDLAIGTGAFNAPVGIWKQRRPHLEQAFHSKVLQRLPSIFYLSSCELIQALQKDGHDTSGQTFDIHPYLSRCSIQMLIGGALGLEVDTFGGASKEFWKLAIQNYTRGTFLAEYRMLRPWYLFSSKIWNLTRLSKEMRTSVEWLHKFLFSQFLADKKRVDHEKNSTVQSSDKIMPQPKNFLELLLYLQNTKPELELSDQELIYEISSIYIAGTDATSKTLSFLILSLALHHDIQEKVREELDAIFASDDNTKGNYPITETHCNKMRYLECCIKETLRLFPPVSCITRRVGSDIYLDDGGHVPTGTEVVISIFSVHRNPSVYPDPNIFNPNRFLHPQDNAEMSTIKIGPFDWIPFSAGPRNCLGPKFAMVEIKVVAANIFRNYKVMTGSFMKMEDWVLHTNITLDLQGGWNIKLVPR</sequence>
<feature type="binding site" description="axial binding residue" evidence="8">
    <location>
        <position position="470"/>
    </location>
    <ligand>
        <name>heme</name>
        <dbReference type="ChEBI" id="CHEBI:30413"/>
    </ligand>
    <ligandPart>
        <name>Fe</name>
        <dbReference type="ChEBI" id="CHEBI:18248"/>
    </ligandPart>
</feature>
<dbReference type="InterPro" id="IPR001128">
    <property type="entry name" value="Cyt_P450"/>
</dbReference>
<comment type="similarity">
    <text evidence="2 9">Belongs to the cytochrome P450 family.</text>
</comment>
<comment type="cofactor">
    <cofactor evidence="1 8">
        <name>heme</name>
        <dbReference type="ChEBI" id="CHEBI:30413"/>
    </cofactor>
</comment>
<dbReference type="InterPro" id="IPR002401">
    <property type="entry name" value="Cyt_P450_E_grp-I"/>
</dbReference>
<dbReference type="Proteomes" id="UP000198287">
    <property type="component" value="Unassembled WGS sequence"/>
</dbReference>
<dbReference type="PRINTS" id="PR00385">
    <property type="entry name" value="P450"/>
</dbReference>
<proteinExistence type="inferred from homology"/>
<evidence type="ECO:0000256" key="9">
    <source>
        <dbReference type="RuleBase" id="RU000461"/>
    </source>
</evidence>
<dbReference type="InterPro" id="IPR050196">
    <property type="entry name" value="Cytochrome_P450_Monoox"/>
</dbReference>
<keyword evidence="10" id="KW-0812">Transmembrane</keyword>
<dbReference type="STRING" id="158441.A0A226ESK0"/>
<dbReference type="PRINTS" id="PR00463">
    <property type="entry name" value="EP450I"/>
</dbReference>
<evidence type="ECO:0000256" key="7">
    <source>
        <dbReference type="ARBA" id="ARBA00023033"/>
    </source>
</evidence>
<keyword evidence="12" id="KW-1185">Reference proteome</keyword>
<dbReference type="AlphaFoldDB" id="A0A226ESK0"/>
<accession>A0A226ESK0</accession>
<dbReference type="InterPro" id="IPR017972">
    <property type="entry name" value="Cyt_P450_CS"/>
</dbReference>
<dbReference type="PANTHER" id="PTHR24291:SF177">
    <property type="entry name" value="CYTOCHROME P450 4AA1-RELATED"/>
    <property type="match status" value="1"/>
</dbReference>
<dbReference type="GO" id="GO:0016705">
    <property type="term" value="F:oxidoreductase activity, acting on paired donors, with incorporation or reduction of molecular oxygen"/>
    <property type="evidence" value="ECO:0007669"/>
    <property type="project" value="InterPro"/>
</dbReference>
<dbReference type="Pfam" id="PF00067">
    <property type="entry name" value="p450"/>
    <property type="match status" value="1"/>
</dbReference>
<dbReference type="EMBL" id="LNIX01000002">
    <property type="protein sequence ID" value="OXA59566.1"/>
    <property type="molecule type" value="Genomic_DNA"/>
</dbReference>
<evidence type="ECO:0000313" key="12">
    <source>
        <dbReference type="Proteomes" id="UP000198287"/>
    </source>
</evidence>
<dbReference type="GO" id="GO:0004497">
    <property type="term" value="F:monooxygenase activity"/>
    <property type="evidence" value="ECO:0007669"/>
    <property type="project" value="UniProtKB-KW"/>
</dbReference>
<evidence type="ECO:0000256" key="2">
    <source>
        <dbReference type="ARBA" id="ARBA00010617"/>
    </source>
</evidence>
<keyword evidence="6 8" id="KW-0408">Iron</keyword>
<evidence type="ECO:0000256" key="6">
    <source>
        <dbReference type="ARBA" id="ARBA00023004"/>
    </source>
</evidence>
<evidence type="ECO:0000256" key="10">
    <source>
        <dbReference type="SAM" id="Phobius"/>
    </source>
</evidence>
<keyword evidence="7 9" id="KW-0503">Monooxygenase</keyword>
<evidence type="ECO:0000256" key="4">
    <source>
        <dbReference type="ARBA" id="ARBA00022723"/>
    </source>
</evidence>
<keyword evidence="10" id="KW-1133">Transmembrane helix</keyword>
<dbReference type="Gene3D" id="1.10.630.10">
    <property type="entry name" value="Cytochrome P450"/>
    <property type="match status" value="1"/>
</dbReference>
<gene>
    <name evidence="11" type="ORF">Fcan01_05040</name>
</gene>
<organism evidence="11 12">
    <name type="scientific">Folsomia candida</name>
    <name type="common">Springtail</name>
    <dbReference type="NCBI Taxonomy" id="158441"/>
    <lineage>
        <taxon>Eukaryota</taxon>
        <taxon>Metazoa</taxon>
        <taxon>Ecdysozoa</taxon>
        <taxon>Arthropoda</taxon>
        <taxon>Hexapoda</taxon>
        <taxon>Collembola</taxon>
        <taxon>Entomobryomorpha</taxon>
        <taxon>Isotomoidea</taxon>
        <taxon>Isotomidae</taxon>
        <taxon>Proisotominae</taxon>
        <taxon>Folsomia</taxon>
    </lineage>
</organism>
<keyword evidence="3 8" id="KW-0349">Heme</keyword>
<comment type="caution">
    <text evidence="11">The sequence shown here is derived from an EMBL/GenBank/DDBJ whole genome shotgun (WGS) entry which is preliminary data.</text>
</comment>